<gene>
    <name evidence="2" type="ORF">TGP89_224700</name>
</gene>
<proteinExistence type="predicted"/>
<comment type="caution">
    <text evidence="2">The sequence shown here is derived from an EMBL/GenBank/DDBJ whole genome shotgun (WGS) entry which is preliminary data.</text>
</comment>
<organism evidence="2 3">
    <name type="scientific">Toxoplasma gondii p89</name>
    <dbReference type="NCBI Taxonomy" id="943119"/>
    <lineage>
        <taxon>Eukaryota</taxon>
        <taxon>Sar</taxon>
        <taxon>Alveolata</taxon>
        <taxon>Apicomplexa</taxon>
        <taxon>Conoidasida</taxon>
        <taxon>Coccidia</taxon>
        <taxon>Eucoccidiorida</taxon>
        <taxon>Eimeriorina</taxon>
        <taxon>Sarcocystidae</taxon>
        <taxon>Toxoplasma</taxon>
    </lineage>
</organism>
<feature type="region of interest" description="Disordered" evidence="1">
    <location>
        <begin position="1331"/>
        <end position="1363"/>
    </location>
</feature>
<accession>A0A086KF86</accession>
<name>A0A086KF86_TOXGO</name>
<feature type="region of interest" description="Disordered" evidence="1">
    <location>
        <begin position="50"/>
        <end position="114"/>
    </location>
</feature>
<feature type="compositionally biased region" description="Basic and acidic residues" evidence="1">
    <location>
        <begin position="857"/>
        <end position="873"/>
    </location>
</feature>
<protein>
    <submittedName>
        <fullName evidence="2">Uncharacterized protein</fullName>
    </submittedName>
</protein>
<evidence type="ECO:0000313" key="3">
    <source>
        <dbReference type="Proteomes" id="UP000028828"/>
    </source>
</evidence>
<feature type="region of interest" description="Disordered" evidence="1">
    <location>
        <begin position="1558"/>
        <end position="1637"/>
    </location>
</feature>
<dbReference type="VEuPathDB" id="ToxoDB:TGP89_224700"/>
<feature type="compositionally biased region" description="Polar residues" evidence="1">
    <location>
        <begin position="492"/>
        <end position="504"/>
    </location>
</feature>
<feature type="region of interest" description="Disordered" evidence="1">
    <location>
        <begin position="187"/>
        <end position="213"/>
    </location>
</feature>
<dbReference type="Proteomes" id="UP000028828">
    <property type="component" value="Unassembled WGS sequence"/>
</dbReference>
<feature type="region of interest" description="Disordered" evidence="1">
    <location>
        <begin position="1489"/>
        <end position="1529"/>
    </location>
</feature>
<feature type="compositionally biased region" description="Low complexity" evidence="1">
    <location>
        <begin position="1615"/>
        <end position="1629"/>
    </location>
</feature>
<dbReference type="EMBL" id="AEYI02000973">
    <property type="protein sequence ID" value="KFG43054.1"/>
    <property type="molecule type" value="Genomic_DNA"/>
</dbReference>
<feature type="compositionally biased region" description="Basic and acidic residues" evidence="1">
    <location>
        <begin position="7"/>
        <end position="23"/>
    </location>
</feature>
<feature type="region of interest" description="Disordered" evidence="1">
    <location>
        <begin position="132"/>
        <end position="158"/>
    </location>
</feature>
<feature type="compositionally biased region" description="Polar residues" evidence="1">
    <location>
        <begin position="409"/>
        <end position="418"/>
    </location>
</feature>
<feature type="compositionally biased region" description="Polar residues" evidence="1">
    <location>
        <begin position="78"/>
        <end position="87"/>
    </location>
</feature>
<feature type="compositionally biased region" description="Low complexity" evidence="1">
    <location>
        <begin position="838"/>
        <end position="849"/>
    </location>
</feature>
<feature type="compositionally biased region" description="Low complexity" evidence="1">
    <location>
        <begin position="194"/>
        <end position="213"/>
    </location>
</feature>
<evidence type="ECO:0000256" key="1">
    <source>
        <dbReference type="SAM" id="MobiDB-lite"/>
    </source>
</evidence>
<feature type="compositionally biased region" description="Low complexity" evidence="1">
    <location>
        <begin position="50"/>
        <end position="72"/>
    </location>
</feature>
<feature type="compositionally biased region" description="Polar residues" evidence="1">
    <location>
        <begin position="904"/>
        <end position="913"/>
    </location>
</feature>
<feature type="region of interest" description="Disordered" evidence="1">
    <location>
        <begin position="819"/>
        <end position="913"/>
    </location>
</feature>
<sequence length="1678" mass="182418">MVTFKSGEVDEHHESFLRREPRSPSRSPSAVQSSWKPVCYIEEIDSLTTFPSSASCDSSSKTKSSRSLISTSLDQPRDSASSSSEPRQSGLLHVNAQDLSPSRPPESLYQTGYVRSPSSFDGTLSCVGEKTGVVRGKSGHPPLSFRSPRMQSVAHSEDRDRKGLTYSFDAYPPEVFSRWKGRSRTGESCGLVTSSRGRSPCSRSPPGRSFPRCVDPQTGRIEEASQNCLPQSSELHASEVLGPADPAACPTQKPTVEPDSSVAASVFCPGTQAESQQVPSLPTDAFSGGDPVRSQVGSKRSHLLEDIQGKTRCSAARAVIDFDASGIRSVVVSDLGGTPLRLSPYLDTLPSSNHPLVLSKAATSVPPYCSSSSENFSEARQGGESRLTGGAAPEGGKLKASAVLGGNPQPRSCPSGGTQAMGGKYQAEESPTHSVFRGKVTVPAAEVHTTQAAGCPSERKVGEFRCQTDTDTLRHFRKSLRSYSGSPKRPETNSLNQGRSGSSRIIGQLSDATFGCRDSMASVRGAFAPPTSTVSKSLRHDEAVLREQGIKVRQKDAIFLKGVEKRHLGMQAGRQDSKPRYGLESAASCNATGAGEDPSPGFRIAGRASSSICAGGSSGESMNSAFMRGLPGSASNVRLPQWMRDYGVEDPSLQTDGCSRNVVSTRHPGTCQYSSADARRPRMRVSAGAPANLTPYLWDENSDRDGDNSLEDISCGPPYRGEMTYSITHSGNSGNQLSSQLPPAPLSVPGDVGSFGFPVAHFVCSNCGATAVPPQCPTCGAVIVQFDGTTQIPVAYRTNGTDALGLASRAVLRNGDSRSVQFSGEADPQSRSYAPYDASPSRSRGPSASRRSHVHSSRQERRELSRGEAETERCTAGTARRSGMVAVTAKKSGPPSRQRLVASSGPSLPSTKKLASQVWGSPRVCAILCSFLGLPQLLTIRRCSKNLLVAAQFEMRYVLYGTLQQLLREEETSKKATSSRPKSCEPPSARNREGRGRTLTPGVASTASARDRSLPACPFNAQTLTRLLELSPAELTALKNGQLPDRRVADAKTPRPEELRARASRLRRLHAERVEEQRRRVSARTSGKRVDREATEPVLVGLDEEMQLRREMQLQHEEELLMRERRLQQQECELFKKQQEIWLQETQQRLRQNITRNGRPHFAVPEPAALSGAGASFPCAHPGGWQKRHVGFDDDLVKGPEIDYESEPPSFRRLRHSFLKLWNYNEAQFKAALYRHAFSSFPAYNYDTAAILCRCIYQLCADATSALPLNSILMLLTDRQSYLWRRMARLSGYVICSFTLNGCRREIGPSMPTTIQRVVPIPLDDGCWDGGRSRGSHRATPSRGRGGASRVGREFGDDSSEDPIPPFCWKEGIRGAVLESIELKLAKLSEEFIDEFVLYGRQQGLLLQLQGADSTVNGRLLATTLRRFCKQPEDRYVLMDLYEWLAAAMTFSQKCIKAKIEAAKRASPSPQCRIARPCTGRLQAFPPYERSEGRYGGRSTTPAFGSSVRGRSGCPGRVETPGATSAMTRGRSIARVSMGARRGVVEDSVHSIAYENALSSRTKSRERHADTPTRSRLVLRGNRAADFQRPVRGRSPDSSANQTGVFGRRSDGKLSTQSGVRSSSASRSRLTNQVSSGLTAREAAALCRLLQNQGKILEEVKQILNNMSAPGRRHTRVP</sequence>
<feature type="region of interest" description="Disordered" evidence="1">
    <location>
        <begin position="478"/>
        <end position="504"/>
    </location>
</feature>
<feature type="region of interest" description="Disordered" evidence="1">
    <location>
        <begin position="971"/>
        <end position="1010"/>
    </location>
</feature>
<feature type="compositionally biased region" description="Polar residues" evidence="1">
    <location>
        <begin position="369"/>
        <end position="378"/>
    </location>
</feature>
<reference evidence="2 3" key="1">
    <citation type="submission" date="2014-03" db="EMBL/GenBank/DDBJ databases">
        <authorList>
            <person name="Sibley D."/>
            <person name="Venepally P."/>
            <person name="Karamycheva S."/>
            <person name="Hadjithomas M."/>
            <person name="Khan A."/>
            <person name="Brunk B."/>
            <person name="Roos D."/>
            <person name="Caler E."/>
            <person name="Lorenzi H."/>
        </authorList>
    </citation>
    <scope>NUCLEOTIDE SEQUENCE [LARGE SCALE GENOMIC DNA]</scope>
    <source>
        <strain evidence="3">p89</strain>
    </source>
</reference>
<feature type="region of interest" description="Disordered" evidence="1">
    <location>
        <begin position="1"/>
        <end position="34"/>
    </location>
</feature>
<feature type="region of interest" description="Disordered" evidence="1">
    <location>
        <begin position="273"/>
        <end position="301"/>
    </location>
</feature>
<dbReference type="OrthoDB" id="330777at2759"/>
<evidence type="ECO:0000313" key="2">
    <source>
        <dbReference type="EMBL" id="KFG43054.1"/>
    </source>
</evidence>
<feature type="region of interest" description="Disordered" evidence="1">
    <location>
        <begin position="369"/>
        <end position="432"/>
    </location>
</feature>